<proteinExistence type="predicted"/>
<evidence type="ECO:0008006" key="5">
    <source>
        <dbReference type="Google" id="ProtNLM"/>
    </source>
</evidence>
<evidence type="ECO:0000256" key="1">
    <source>
        <dbReference type="SAM" id="MobiDB-lite"/>
    </source>
</evidence>
<keyword evidence="4" id="KW-1185">Reference proteome</keyword>
<evidence type="ECO:0000313" key="3">
    <source>
        <dbReference type="EMBL" id="KAK0738474.1"/>
    </source>
</evidence>
<gene>
    <name evidence="3" type="ORF">B0T18DRAFT_394757</name>
</gene>
<keyword evidence="2" id="KW-0732">Signal</keyword>
<accession>A0AA40BQE5</accession>
<dbReference type="EMBL" id="JAUKUD010000007">
    <property type="protein sequence ID" value="KAK0738474.1"/>
    <property type="molecule type" value="Genomic_DNA"/>
</dbReference>
<reference evidence="3" key="1">
    <citation type="submission" date="2023-06" db="EMBL/GenBank/DDBJ databases">
        <title>Genome-scale phylogeny and comparative genomics of the fungal order Sordariales.</title>
        <authorList>
            <consortium name="Lawrence Berkeley National Laboratory"/>
            <person name="Hensen N."/>
            <person name="Bonometti L."/>
            <person name="Westerberg I."/>
            <person name="Brannstrom I.O."/>
            <person name="Guillou S."/>
            <person name="Cros-Aarteil S."/>
            <person name="Calhoun S."/>
            <person name="Haridas S."/>
            <person name="Kuo A."/>
            <person name="Mondo S."/>
            <person name="Pangilinan J."/>
            <person name="Riley R."/>
            <person name="LaButti K."/>
            <person name="Andreopoulos B."/>
            <person name="Lipzen A."/>
            <person name="Chen C."/>
            <person name="Yanf M."/>
            <person name="Daum C."/>
            <person name="Ng V."/>
            <person name="Clum A."/>
            <person name="Steindorff A."/>
            <person name="Ohm R."/>
            <person name="Martin F."/>
            <person name="Silar P."/>
            <person name="Natvig D."/>
            <person name="Lalanne C."/>
            <person name="Gautier V."/>
            <person name="Ament-velasquez S.L."/>
            <person name="Kruys A."/>
            <person name="Hutchinson M.I."/>
            <person name="Powell A.J."/>
            <person name="Barry K."/>
            <person name="Miller A.N."/>
            <person name="Grigoriev I.V."/>
            <person name="Debuchy R."/>
            <person name="Gladieux P."/>
            <person name="Thoren M.H."/>
            <person name="Johannesson H."/>
        </authorList>
    </citation>
    <scope>NUCLEOTIDE SEQUENCE</scope>
    <source>
        <strain evidence="3">SMH3187-1</strain>
    </source>
</reference>
<comment type="caution">
    <text evidence="3">The sequence shown here is derived from an EMBL/GenBank/DDBJ whole genome shotgun (WGS) entry which is preliminary data.</text>
</comment>
<feature type="region of interest" description="Disordered" evidence="1">
    <location>
        <begin position="105"/>
        <end position="190"/>
    </location>
</feature>
<organism evidence="3 4">
    <name type="scientific">Schizothecium vesticola</name>
    <dbReference type="NCBI Taxonomy" id="314040"/>
    <lineage>
        <taxon>Eukaryota</taxon>
        <taxon>Fungi</taxon>
        <taxon>Dikarya</taxon>
        <taxon>Ascomycota</taxon>
        <taxon>Pezizomycotina</taxon>
        <taxon>Sordariomycetes</taxon>
        <taxon>Sordariomycetidae</taxon>
        <taxon>Sordariales</taxon>
        <taxon>Schizotheciaceae</taxon>
        <taxon>Schizothecium</taxon>
    </lineage>
</organism>
<name>A0AA40BQE5_9PEZI</name>
<feature type="signal peptide" evidence="2">
    <location>
        <begin position="1"/>
        <end position="24"/>
    </location>
</feature>
<evidence type="ECO:0000256" key="2">
    <source>
        <dbReference type="SAM" id="SignalP"/>
    </source>
</evidence>
<evidence type="ECO:0000313" key="4">
    <source>
        <dbReference type="Proteomes" id="UP001172155"/>
    </source>
</evidence>
<feature type="chain" id="PRO_5041221781" description="Extracellular membrane protein CFEM domain-containing protein" evidence="2">
    <location>
        <begin position="25"/>
        <end position="190"/>
    </location>
</feature>
<dbReference type="AlphaFoldDB" id="A0AA40BQE5"/>
<feature type="compositionally biased region" description="Pro residues" evidence="1">
    <location>
        <begin position="133"/>
        <end position="144"/>
    </location>
</feature>
<sequence length="190" mass="19455">MRRPSTPRPPRWTALLCMASTASALTLSSFQLITSSGTPIACLIVYSSPLAGCSTRDFTSGTACSPACVAGIADVQSRIVDVCDGVDASSASVLGQAQRGNLVPLLCPSSRGAAPQQPTRSRPPPEEDQPPASDLPPPPAPAQPTPTFVQSERPAQRPTSTSGGGRPQATRDSESGGGSPFDTLVVGQKS</sequence>
<protein>
    <recommendedName>
        <fullName evidence="5">Extracellular membrane protein CFEM domain-containing protein</fullName>
    </recommendedName>
</protein>
<dbReference type="Proteomes" id="UP001172155">
    <property type="component" value="Unassembled WGS sequence"/>
</dbReference>